<proteinExistence type="predicted"/>
<reference evidence="2 3" key="1">
    <citation type="journal article" date="2018" name="Front. Plant Sci.">
        <title>Red Clover (Trifolium pratense) and Zigzag Clover (T. medium) - A Picture of Genomic Similarities and Differences.</title>
        <authorList>
            <person name="Dluhosova J."/>
            <person name="Istvanek J."/>
            <person name="Nedelnik J."/>
            <person name="Repkova J."/>
        </authorList>
    </citation>
    <scope>NUCLEOTIDE SEQUENCE [LARGE SCALE GENOMIC DNA]</scope>
    <source>
        <strain evidence="3">cv. 10/8</strain>
        <tissue evidence="2">Leaf</tissue>
    </source>
</reference>
<sequence>MLNWPTPKSVKHLRGFLGLTGFYRKFVSNYAAIAAPLTELLKKDAFVWTTAAQTAFETLKKVMTEAPVLALPNFAEYFVLETDASGLAMGAVLIQNNHPICYYSKQFCSQLLAASTYVRELCAITSAIKK</sequence>
<evidence type="ECO:0000313" key="2">
    <source>
        <dbReference type="EMBL" id="MCI24957.1"/>
    </source>
</evidence>
<accession>A0A392QLY9</accession>
<dbReference type="Proteomes" id="UP000265520">
    <property type="component" value="Unassembled WGS sequence"/>
</dbReference>
<evidence type="ECO:0000259" key="1">
    <source>
        <dbReference type="Pfam" id="PF17919"/>
    </source>
</evidence>
<comment type="caution">
    <text evidence="2">The sequence shown here is derived from an EMBL/GenBank/DDBJ whole genome shotgun (WGS) entry which is preliminary data.</text>
</comment>
<keyword evidence="3" id="KW-1185">Reference proteome</keyword>
<feature type="non-terminal residue" evidence="2">
    <location>
        <position position="130"/>
    </location>
</feature>
<dbReference type="InterPro" id="IPR043502">
    <property type="entry name" value="DNA/RNA_pol_sf"/>
</dbReference>
<protein>
    <recommendedName>
        <fullName evidence="1">Reverse transcriptase/retrotransposon-derived protein RNase H-like domain-containing protein</fullName>
    </recommendedName>
</protein>
<dbReference type="Gene3D" id="3.30.70.270">
    <property type="match status" value="1"/>
</dbReference>
<organism evidence="2 3">
    <name type="scientific">Trifolium medium</name>
    <dbReference type="NCBI Taxonomy" id="97028"/>
    <lineage>
        <taxon>Eukaryota</taxon>
        <taxon>Viridiplantae</taxon>
        <taxon>Streptophyta</taxon>
        <taxon>Embryophyta</taxon>
        <taxon>Tracheophyta</taxon>
        <taxon>Spermatophyta</taxon>
        <taxon>Magnoliopsida</taxon>
        <taxon>eudicotyledons</taxon>
        <taxon>Gunneridae</taxon>
        <taxon>Pentapetalae</taxon>
        <taxon>rosids</taxon>
        <taxon>fabids</taxon>
        <taxon>Fabales</taxon>
        <taxon>Fabaceae</taxon>
        <taxon>Papilionoideae</taxon>
        <taxon>50 kb inversion clade</taxon>
        <taxon>NPAAA clade</taxon>
        <taxon>Hologalegina</taxon>
        <taxon>IRL clade</taxon>
        <taxon>Trifolieae</taxon>
        <taxon>Trifolium</taxon>
    </lineage>
</organism>
<feature type="domain" description="Reverse transcriptase/retrotransposon-derived protein RNase H-like" evidence="1">
    <location>
        <begin position="48"/>
        <end position="130"/>
    </location>
</feature>
<dbReference type="PANTHER" id="PTHR33064">
    <property type="entry name" value="POL PROTEIN"/>
    <property type="match status" value="1"/>
</dbReference>
<dbReference type="InterPro" id="IPR041577">
    <property type="entry name" value="RT_RNaseH_2"/>
</dbReference>
<dbReference type="InterPro" id="IPR051320">
    <property type="entry name" value="Viral_Replic_Matur_Polypro"/>
</dbReference>
<evidence type="ECO:0000313" key="3">
    <source>
        <dbReference type="Proteomes" id="UP000265520"/>
    </source>
</evidence>
<dbReference type="AlphaFoldDB" id="A0A392QLY9"/>
<dbReference type="SUPFAM" id="SSF56672">
    <property type="entry name" value="DNA/RNA polymerases"/>
    <property type="match status" value="1"/>
</dbReference>
<dbReference type="InterPro" id="IPR043128">
    <property type="entry name" value="Rev_trsase/Diguanyl_cyclase"/>
</dbReference>
<dbReference type="PANTHER" id="PTHR33064:SF37">
    <property type="entry name" value="RIBONUCLEASE H"/>
    <property type="match status" value="1"/>
</dbReference>
<name>A0A392QLY9_9FABA</name>
<dbReference type="FunFam" id="3.30.70.270:FF:000020">
    <property type="entry name" value="Transposon Tf2-6 polyprotein-like Protein"/>
    <property type="match status" value="1"/>
</dbReference>
<dbReference type="Pfam" id="PF17919">
    <property type="entry name" value="RT_RNaseH_2"/>
    <property type="match status" value="1"/>
</dbReference>
<dbReference type="EMBL" id="LXQA010144505">
    <property type="protein sequence ID" value="MCI24957.1"/>
    <property type="molecule type" value="Genomic_DNA"/>
</dbReference>